<evidence type="ECO:0000313" key="1">
    <source>
        <dbReference type="EMBL" id="KAG8088767.1"/>
    </source>
</evidence>
<gene>
    <name evidence="1" type="ORF">GUJ93_ZPchr0010g9769</name>
</gene>
<dbReference type="OrthoDB" id="113620at2759"/>
<comment type="caution">
    <text evidence="1">The sequence shown here is derived from an EMBL/GenBank/DDBJ whole genome shotgun (WGS) entry which is preliminary data.</text>
</comment>
<protein>
    <submittedName>
        <fullName evidence="1">Uncharacterized protein</fullName>
    </submittedName>
</protein>
<sequence>MPARSLSSTLASRRRLLWLPRSTKQRHLCDYPLLAAYGSPFAGAASTATPVPFVIGPYFVPFLLPGSSSSVRLVTGELYVSSPNALADLNTLDLLLAWNRRERGR</sequence>
<name>A0A8J6BIP5_ZIZPA</name>
<accession>A0A8J6BIP5</accession>
<dbReference type="EMBL" id="JAAALK010000082">
    <property type="protein sequence ID" value="KAG8088767.1"/>
    <property type="molecule type" value="Genomic_DNA"/>
</dbReference>
<evidence type="ECO:0000313" key="2">
    <source>
        <dbReference type="Proteomes" id="UP000729402"/>
    </source>
</evidence>
<organism evidence="1 2">
    <name type="scientific">Zizania palustris</name>
    <name type="common">Northern wild rice</name>
    <dbReference type="NCBI Taxonomy" id="103762"/>
    <lineage>
        <taxon>Eukaryota</taxon>
        <taxon>Viridiplantae</taxon>
        <taxon>Streptophyta</taxon>
        <taxon>Embryophyta</taxon>
        <taxon>Tracheophyta</taxon>
        <taxon>Spermatophyta</taxon>
        <taxon>Magnoliopsida</taxon>
        <taxon>Liliopsida</taxon>
        <taxon>Poales</taxon>
        <taxon>Poaceae</taxon>
        <taxon>BOP clade</taxon>
        <taxon>Oryzoideae</taxon>
        <taxon>Oryzeae</taxon>
        <taxon>Zizaniinae</taxon>
        <taxon>Zizania</taxon>
    </lineage>
</organism>
<proteinExistence type="predicted"/>
<reference evidence="1" key="1">
    <citation type="journal article" date="2021" name="bioRxiv">
        <title>Whole Genome Assembly and Annotation of Northern Wild Rice, Zizania palustris L., Supports a Whole Genome Duplication in the Zizania Genus.</title>
        <authorList>
            <person name="Haas M."/>
            <person name="Kono T."/>
            <person name="Macchietto M."/>
            <person name="Millas R."/>
            <person name="McGilp L."/>
            <person name="Shao M."/>
            <person name="Duquette J."/>
            <person name="Hirsch C.N."/>
            <person name="Kimball J."/>
        </authorList>
    </citation>
    <scope>NUCLEOTIDE SEQUENCE</scope>
    <source>
        <tissue evidence="1">Fresh leaf tissue</tissue>
    </source>
</reference>
<reference evidence="1" key="2">
    <citation type="submission" date="2021-02" db="EMBL/GenBank/DDBJ databases">
        <authorList>
            <person name="Kimball J.A."/>
            <person name="Haas M.W."/>
            <person name="Macchietto M."/>
            <person name="Kono T."/>
            <person name="Duquette J."/>
            <person name="Shao M."/>
        </authorList>
    </citation>
    <scope>NUCLEOTIDE SEQUENCE</scope>
    <source>
        <tissue evidence="1">Fresh leaf tissue</tissue>
    </source>
</reference>
<keyword evidence="2" id="KW-1185">Reference proteome</keyword>
<dbReference type="AlphaFoldDB" id="A0A8J6BIP5"/>
<dbReference type="Proteomes" id="UP000729402">
    <property type="component" value="Unassembled WGS sequence"/>
</dbReference>